<dbReference type="InterPro" id="IPR010982">
    <property type="entry name" value="Lambda_DNA-bd_dom_sf"/>
</dbReference>
<evidence type="ECO:0000259" key="2">
    <source>
        <dbReference type="PROSITE" id="PS50943"/>
    </source>
</evidence>
<dbReference type="RefSeq" id="WP_380642749.1">
    <property type="nucleotide sequence ID" value="NZ_JBHSQO010000064.1"/>
</dbReference>
<dbReference type="Gene3D" id="1.10.260.40">
    <property type="entry name" value="lambda repressor-like DNA-binding domains"/>
    <property type="match status" value="1"/>
</dbReference>
<proteinExistence type="predicted"/>
<evidence type="ECO:0000313" key="4">
    <source>
        <dbReference type="Proteomes" id="UP001596220"/>
    </source>
</evidence>
<dbReference type="SMART" id="SM00530">
    <property type="entry name" value="HTH_XRE"/>
    <property type="match status" value="1"/>
</dbReference>
<dbReference type="CDD" id="cd00093">
    <property type="entry name" value="HTH_XRE"/>
    <property type="match status" value="1"/>
</dbReference>
<sequence length="362" mass="38014">MLTPSRLALARTRRGLTAAELAHKAGTSPASIGDYEHGRRRPRPGTTARLAAALGFPPAFLEAGDVPEVEVAFSRPAARRQRDAATGAARLAIGFAGWLAGAFTLPDPDVPTWEQPDPETAAGMLRARWGIPHRPAPNMVHLLEAHGVRVFSLPPDCTAAGPFSCRHDGTPYVFLDPTAAPARTRVDAARELGRLVGADDVDAFATAFLLPRAGVLAAVPRGALTEQVVAHAATWHVDPLTLVHRLRDLGLLTPVQYAAVCRHLARRPADAPRRETSQLLAKVFRALREQGTTPHRVARDLLLDVEELNGLVFGLVLTALPGEGAGADHPRPRLALVRGAGSGAGSGAGGVPGPAPGVPTGD</sequence>
<dbReference type="InterPro" id="IPR001387">
    <property type="entry name" value="Cro/C1-type_HTH"/>
</dbReference>
<reference evidence="4" key="1">
    <citation type="journal article" date="2019" name="Int. J. Syst. Evol. Microbiol.">
        <title>The Global Catalogue of Microorganisms (GCM) 10K type strain sequencing project: providing services to taxonomists for standard genome sequencing and annotation.</title>
        <authorList>
            <consortium name="The Broad Institute Genomics Platform"/>
            <consortium name="The Broad Institute Genome Sequencing Center for Infectious Disease"/>
            <person name="Wu L."/>
            <person name="Ma J."/>
        </authorList>
    </citation>
    <scope>NUCLEOTIDE SEQUENCE [LARGE SCALE GENOMIC DNA]</scope>
    <source>
        <strain evidence="4">CGMCC 4.7246</strain>
    </source>
</reference>
<evidence type="ECO:0000313" key="3">
    <source>
        <dbReference type="EMBL" id="MFC6094469.1"/>
    </source>
</evidence>
<feature type="domain" description="HTH cro/C1-type" evidence="2">
    <location>
        <begin position="7"/>
        <end position="61"/>
    </location>
</feature>
<feature type="region of interest" description="Disordered" evidence="1">
    <location>
        <begin position="23"/>
        <end position="45"/>
    </location>
</feature>
<comment type="caution">
    <text evidence="3">The sequence shown here is derived from an EMBL/GenBank/DDBJ whole genome shotgun (WGS) entry which is preliminary data.</text>
</comment>
<gene>
    <name evidence="3" type="ORF">ACFP3R_34825</name>
</gene>
<accession>A0ABW1PH28</accession>
<dbReference type="EMBL" id="JBHSQO010000064">
    <property type="protein sequence ID" value="MFC6094469.1"/>
    <property type="molecule type" value="Genomic_DNA"/>
</dbReference>
<organism evidence="3 4">
    <name type="scientific">Saccharothrix lopnurensis</name>
    <dbReference type="NCBI Taxonomy" id="1670621"/>
    <lineage>
        <taxon>Bacteria</taxon>
        <taxon>Bacillati</taxon>
        <taxon>Actinomycetota</taxon>
        <taxon>Actinomycetes</taxon>
        <taxon>Pseudonocardiales</taxon>
        <taxon>Pseudonocardiaceae</taxon>
        <taxon>Saccharothrix</taxon>
    </lineage>
</organism>
<dbReference type="PROSITE" id="PS50943">
    <property type="entry name" value="HTH_CROC1"/>
    <property type="match status" value="1"/>
</dbReference>
<protein>
    <submittedName>
        <fullName evidence="3">Helix-turn-helix domain-containing protein</fullName>
    </submittedName>
</protein>
<dbReference type="PANTHER" id="PTHR43236:SF1">
    <property type="entry name" value="BLL7220 PROTEIN"/>
    <property type="match status" value="1"/>
</dbReference>
<feature type="compositionally biased region" description="Gly residues" evidence="1">
    <location>
        <begin position="340"/>
        <end position="352"/>
    </location>
</feature>
<dbReference type="SUPFAM" id="SSF47413">
    <property type="entry name" value="lambda repressor-like DNA-binding domains"/>
    <property type="match status" value="1"/>
</dbReference>
<dbReference type="InterPro" id="IPR052345">
    <property type="entry name" value="Rad_response_metalloprotease"/>
</dbReference>
<evidence type="ECO:0000256" key="1">
    <source>
        <dbReference type="SAM" id="MobiDB-lite"/>
    </source>
</evidence>
<dbReference type="PANTHER" id="PTHR43236">
    <property type="entry name" value="ANTITOXIN HIGA1"/>
    <property type="match status" value="1"/>
</dbReference>
<name>A0ABW1PH28_9PSEU</name>
<keyword evidence="4" id="KW-1185">Reference proteome</keyword>
<feature type="compositionally biased region" description="Pro residues" evidence="1">
    <location>
        <begin position="353"/>
        <end position="362"/>
    </location>
</feature>
<dbReference type="Proteomes" id="UP001596220">
    <property type="component" value="Unassembled WGS sequence"/>
</dbReference>
<dbReference type="Pfam" id="PF13560">
    <property type="entry name" value="HTH_31"/>
    <property type="match status" value="1"/>
</dbReference>
<feature type="region of interest" description="Disordered" evidence="1">
    <location>
        <begin position="336"/>
        <end position="362"/>
    </location>
</feature>